<dbReference type="EMBL" id="CP040330">
    <property type="protein sequence ID" value="QCS40838.1"/>
    <property type="molecule type" value="Genomic_DNA"/>
</dbReference>
<accession>A0A4V6MBF8</accession>
<proteinExistence type="predicted"/>
<dbReference type="AlphaFoldDB" id="A0A4V6MBF8"/>
<gene>
    <name evidence="1" type="ORF">FEJ81_00190</name>
</gene>
<dbReference type="KEGG" id="nvr:FEJ81_00190"/>
<dbReference type="GeneID" id="40263643"/>
<name>A0A4V6MBF8_9EURY</name>
<dbReference type="Proteomes" id="UP000302218">
    <property type="component" value="Chromosome"/>
</dbReference>
<reference evidence="2" key="1">
    <citation type="submission" date="2019-05" db="EMBL/GenBank/DDBJ databases">
        <title>Genome sequence and methylation pattern of the halophilic Archaeon Natrinema versiforme BOL5-4.</title>
        <authorList>
            <person name="DasSarma P."/>
            <person name="Anton B.P."/>
            <person name="DasSarma S.L."/>
            <person name="Martinez F.L."/>
            <person name="Guzman D."/>
            <person name="Roberts R.J."/>
            <person name="DasSarma S."/>
        </authorList>
    </citation>
    <scope>NUCLEOTIDE SEQUENCE [LARGE SCALE GENOMIC DNA]</scope>
    <source>
        <strain evidence="2">BOL5-4</strain>
    </source>
</reference>
<evidence type="ECO:0000313" key="1">
    <source>
        <dbReference type="EMBL" id="QCS40838.1"/>
    </source>
</evidence>
<organism evidence="1 2">
    <name type="scientific">Natrinema versiforme</name>
    <dbReference type="NCBI Taxonomy" id="88724"/>
    <lineage>
        <taxon>Archaea</taxon>
        <taxon>Methanobacteriati</taxon>
        <taxon>Methanobacteriota</taxon>
        <taxon>Stenosarchaea group</taxon>
        <taxon>Halobacteria</taxon>
        <taxon>Halobacteriales</taxon>
        <taxon>Natrialbaceae</taxon>
        <taxon>Natrinema</taxon>
    </lineage>
</organism>
<protein>
    <submittedName>
        <fullName evidence="1">Uncharacterized protein</fullName>
    </submittedName>
</protein>
<evidence type="ECO:0000313" key="2">
    <source>
        <dbReference type="Proteomes" id="UP000302218"/>
    </source>
</evidence>
<dbReference type="RefSeq" id="WP_138243366.1">
    <property type="nucleotide sequence ID" value="NZ_CP040330.1"/>
</dbReference>
<sequence>MRESRRTILKSVSSAAIIGLSANSVSGSPDNEHRVFENALEIVEETSSVDKMIKYMEKRGHGHDSLRGRIT</sequence>